<accession>X1EJA6</accession>
<dbReference type="InterPro" id="IPR007484">
    <property type="entry name" value="Peptidase_M28"/>
</dbReference>
<feature type="domain" description="Peptidase M28" evidence="1">
    <location>
        <begin position="41"/>
        <end position="174"/>
    </location>
</feature>
<name>X1EJA6_9ZZZZ</name>
<feature type="non-terminal residue" evidence="2">
    <location>
        <position position="214"/>
    </location>
</feature>
<dbReference type="Gene3D" id="3.40.630.10">
    <property type="entry name" value="Zn peptidases"/>
    <property type="match status" value="1"/>
</dbReference>
<evidence type="ECO:0000313" key="2">
    <source>
        <dbReference type="EMBL" id="GAH33406.1"/>
    </source>
</evidence>
<dbReference type="AlphaFoldDB" id="X1EJA6"/>
<reference evidence="2" key="1">
    <citation type="journal article" date="2014" name="Front. Microbiol.">
        <title>High frequency of phylogenetically diverse reductive dehalogenase-homologous genes in deep subseafloor sedimentary metagenomes.</title>
        <authorList>
            <person name="Kawai M."/>
            <person name="Futagami T."/>
            <person name="Toyoda A."/>
            <person name="Takaki Y."/>
            <person name="Nishi S."/>
            <person name="Hori S."/>
            <person name="Arai W."/>
            <person name="Tsubouchi T."/>
            <person name="Morono Y."/>
            <person name="Uchiyama I."/>
            <person name="Ito T."/>
            <person name="Fujiyama A."/>
            <person name="Inagaki F."/>
            <person name="Takami H."/>
        </authorList>
    </citation>
    <scope>NUCLEOTIDE SEQUENCE</scope>
    <source>
        <strain evidence="2">Expedition CK06-06</strain>
    </source>
</reference>
<feature type="non-terminal residue" evidence="2">
    <location>
        <position position="1"/>
    </location>
</feature>
<gene>
    <name evidence="2" type="ORF">S03H2_23890</name>
</gene>
<sequence length="214" mass="23396">PIPGVYLSKSDGERLKELMGQGAVRAKIVAKSKTEKVTTHNVIGTLPGVSDEWIVIGSHHDGPWASAVEDASGIAMVLAQAKYWSQVPQEERPHNLLFLLTSGHMAGGVGCQAFVNDNAELIDRIVLEIHLEHTARECRGEDGRLIPTDQPEIRWWWVSKITELEDVVEDAIQVEDLRRSLLLPPDALGGRPTTDGGHFHLAGVPIVQRANSGL</sequence>
<dbReference type="SUPFAM" id="SSF53187">
    <property type="entry name" value="Zn-dependent exopeptidases"/>
    <property type="match status" value="1"/>
</dbReference>
<protein>
    <recommendedName>
        <fullName evidence="1">Peptidase M28 domain-containing protein</fullName>
    </recommendedName>
</protein>
<proteinExistence type="predicted"/>
<organism evidence="2">
    <name type="scientific">marine sediment metagenome</name>
    <dbReference type="NCBI Taxonomy" id="412755"/>
    <lineage>
        <taxon>unclassified sequences</taxon>
        <taxon>metagenomes</taxon>
        <taxon>ecological metagenomes</taxon>
    </lineage>
</organism>
<dbReference type="Gene3D" id="3.50.30.30">
    <property type="match status" value="1"/>
</dbReference>
<dbReference type="EMBL" id="BARU01013139">
    <property type="protein sequence ID" value="GAH33406.1"/>
    <property type="molecule type" value="Genomic_DNA"/>
</dbReference>
<evidence type="ECO:0000259" key="1">
    <source>
        <dbReference type="Pfam" id="PF04389"/>
    </source>
</evidence>
<comment type="caution">
    <text evidence="2">The sequence shown here is derived from an EMBL/GenBank/DDBJ whole genome shotgun (WGS) entry which is preliminary data.</text>
</comment>
<dbReference type="Pfam" id="PF04389">
    <property type="entry name" value="Peptidase_M28"/>
    <property type="match status" value="1"/>
</dbReference>